<reference evidence="15" key="2">
    <citation type="submission" date="2016-04" db="EMBL/GenBank/DDBJ databases">
        <title>First Complete Genome Sequence of a Subdivision 6 Acidobacterium.</title>
        <authorList>
            <person name="Huang S."/>
            <person name="Vieira S."/>
            <person name="Bunk B."/>
            <person name="Riedel T."/>
            <person name="Sproeer C."/>
            <person name="Overmann J."/>
        </authorList>
    </citation>
    <scope>NUCLEOTIDE SEQUENCE [LARGE SCALE GENOMIC DNA]</scope>
    <source>
        <strain evidence="15">DSM 100886 HEG_-6_39</strain>
    </source>
</reference>
<dbReference type="PROSITE" id="PS50109">
    <property type="entry name" value="HIS_KIN"/>
    <property type="match status" value="1"/>
</dbReference>
<dbReference type="RefSeq" id="WP_110173613.1">
    <property type="nucleotide sequence ID" value="NZ_CP015136.1"/>
</dbReference>
<dbReference type="Gene3D" id="1.10.287.130">
    <property type="match status" value="1"/>
</dbReference>
<evidence type="ECO:0000256" key="7">
    <source>
        <dbReference type="ARBA" id="ARBA00022840"/>
    </source>
</evidence>
<dbReference type="InterPro" id="IPR036890">
    <property type="entry name" value="HATPase_C_sf"/>
</dbReference>
<dbReference type="SMART" id="SM00388">
    <property type="entry name" value="HisKA"/>
    <property type="match status" value="1"/>
</dbReference>
<dbReference type="FunFam" id="3.30.565.10:FF:000010">
    <property type="entry name" value="Sensor histidine kinase RcsC"/>
    <property type="match status" value="1"/>
</dbReference>
<evidence type="ECO:0000256" key="10">
    <source>
        <dbReference type="ARBA" id="ARBA00068150"/>
    </source>
</evidence>
<dbReference type="CDD" id="cd00082">
    <property type="entry name" value="HisKA"/>
    <property type="match status" value="1"/>
</dbReference>
<evidence type="ECO:0000313" key="15">
    <source>
        <dbReference type="Proteomes" id="UP000076079"/>
    </source>
</evidence>
<reference evidence="14 15" key="1">
    <citation type="journal article" date="2016" name="Genome Announc.">
        <title>First Complete Genome Sequence of a Subdivision 6 Acidobacterium Strain.</title>
        <authorList>
            <person name="Huang S."/>
            <person name="Vieira S."/>
            <person name="Bunk B."/>
            <person name="Riedel T."/>
            <person name="Sproer C."/>
            <person name="Overmann J."/>
        </authorList>
    </citation>
    <scope>NUCLEOTIDE SEQUENCE [LARGE SCALE GENOMIC DNA]</scope>
    <source>
        <strain evidence="15">DSM 100886 HEG_-6_39</strain>
    </source>
</reference>
<dbReference type="OrthoDB" id="9812260at2"/>
<organism evidence="14 15">
    <name type="scientific">Luteitalea pratensis</name>
    <dbReference type="NCBI Taxonomy" id="1855912"/>
    <lineage>
        <taxon>Bacteria</taxon>
        <taxon>Pseudomonadati</taxon>
        <taxon>Acidobacteriota</taxon>
        <taxon>Vicinamibacteria</taxon>
        <taxon>Vicinamibacterales</taxon>
        <taxon>Vicinamibacteraceae</taxon>
        <taxon>Luteitalea</taxon>
    </lineage>
</organism>
<evidence type="ECO:0000256" key="5">
    <source>
        <dbReference type="ARBA" id="ARBA00022741"/>
    </source>
</evidence>
<dbReference type="Pfam" id="PF00512">
    <property type="entry name" value="HisKA"/>
    <property type="match status" value="1"/>
</dbReference>
<dbReference type="Gene3D" id="3.40.50.2300">
    <property type="match status" value="1"/>
</dbReference>
<evidence type="ECO:0000256" key="9">
    <source>
        <dbReference type="ARBA" id="ARBA00064003"/>
    </source>
</evidence>
<keyword evidence="7" id="KW-0067">ATP-binding</keyword>
<comment type="catalytic activity">
    <reaction evidence="1">
        <text>ATP + protein L-histidine = ADP + protein N-phospho-L-histidine.</text>
        <dbReference type="EC" id="2.7.13.3"/>
    </reaction>
</comment>
<dbReference type="EC" id="2.7.13.3" evidence="2"/>
<dbReference type="PROSITE" id="PS50110">
    <property type="entry name" value="RESPONSE_REGULATORY"/>
    <property type="match status" value="1"/>
</dbReference>
<dbReference type="CDD" id="cd16922">
    <property type="entry name" value="HATPase_EvgS-ArcB-TorS-like"/>
    <property type="match status" value="1"/>
</dbReference>
<evidence type="ECO:0000256" key="6">
    <source>
        <dbReference type="ARBA" id="ARBA00022777"/>
    </source>
</evidence>
<feature type="modified residue" description="4-aspartylphosphate" evidence="11">
    <location>
        <position position="333"/>
    </location>
</feature>
<name>A0A143PWE9_LUTPR</name>
<dbReference type="SMART" id="SM00387">
    <property type="entry name" value="HATPase_c"/>
    <property type="match status" value="1"/>
</dbReference>
<evidence type="ECO:0000256" key="8">
    <source>
        <dbReference type="ARBA" id="ARBA00023012"/>
    </source>
</evidence>
<dbReference type="CDD" id="cd17546">
    <property type="entry name" value="REC_hyHK_CKI1_RcsC-like"/>
    <property type="match status" value="1"/>
</dbReference>
<gene>
    <name evidence="14" type="primary">luxQ_9</name>
    <name evidence="14" type="ORF">LuPra_05401</name>
</gene>
<keyword evidence="8" id="KW-0902">Two-component regulatory system</keyword>
<dbReference type="STRING" id="1855912.LuPra_05401"/>
<dbReference type="AlphaFoldDB" id="A0A143PWE9"/>
<proteinExistence type="predicted"/>
<dbReference type="Proteomes" id="UP000076079">
    <property type="component" value="Chromosome"/>
</dbReference>
<protein>
    <recommendedName>
        <fullName evidence="10">Sensory/regulatory protein RpfC</fullName>
        <ecNumber evidence="2">2.7.13.3</ecNumber>
    </recommendedName>
</protein>
<dbReference type="InterPro" id="IPR004358">
    <property type="entry name" value="Sig_transdc_His_kin-like_C"/>
</dbReference>
<dbReference type="PANTHER" id="PTHR45339">
    <property type="entry name" value="HYBRID SIGNAL TRANSDUCTION HISTIDINE KINASE J"/>
    <property type="match status" value="1"/>
</dbReference>
<dbReference type="SUPFAM" id="SSF47384">
    <property type="entry name" value="Homodimeric domain of signal transducing histidine kinase"/>
    <property type="match status" value="1"/>
</dbReference>
<evidence type="ECO:0000256" key="4">
    <source>
        <dbReference type="ARBA" id="ARBA00022679"/>
    </source>
</evidence>
<dbReference type="PATRIC" id="fig|1813736.3.peg.5682"/>
<accession>A0A143PWE9</accession>
<dbReference type="SMART" id="SM00448">
    <property type="entry name" value="REC"/>
    <property type="match status" value="1"/>
</dbReference>
<dbReference type="InterPro" id="IPR011006">
    <property type="entry name" value="CheY-like_superfamily"/>
</dbReference>
<keyword evidence="5" id="KW-0547">Nucleotide-binding</keyword>
<evidence type="ECO:0000313" key="14">
    <source>
        <dbReference type="EMBL" id="AMY12129.1"/>
    </source>
</evidence>
<dbReference type="KEGG" id="abac:LuPra_05401"/>
<evidence type="ECO:0000256" key="1">
    <source>
        <dbReference type="ARBA" id="ARBA00000085"/>
    </source>
</evidence>
<keyword evidence="3 11" id="KW-0597">Phosphoprotein</keyword>
<dbReference type="InterPro" id="IPR036097">
    <property type="entry name" value="HisK_dim/P_sf"/>
</dbReference>
<dbReference type="Pfam" id="PF00072">
    <property type="entry name" value="Response_reg"/>
    <property type="match status" value="1"/>
</dbReference>
<dbReference type="Gene3D" id="3.30.565.10">
    <property type="entry name" value="Histidine kinase-like ATPase, C-terminal domain"/>
    <property type="match status" value="1"/>
</dbReference>
<dbReference type="PRINTS" id="PR00344">
    <property type="entry name" value="BCTRLSENSOR"/>
</dbReference>
<dbReference type="SUPFAM" id="SSF55874">
    <property type="entry name" value="ATPase domain of HSP90 chaperone/DNA topoisomerase II/histidine kinase"/>
    <property type="match status" value="1"/>
</dbReference>
<evidence type="ECO:0000256" key="3">
    <source>
        <dbReference type="ARBA" id="ARBA00022553"/>
    </source>
</evidence>
<evidence type="ECO:0000256" key="11">
    <source>
        <dbReference type="PROSITE-ProRule" id="PRU00169"/>
    </source>
</evidence>
<evidence type="ECO:0000259" key="12">
    <source>
        <dbReference type="PROSITE" id="PS50109"/>
    </source>
</evidence>
<keyword evidence="15" id="KW-1185">Reference proteome</keyword>
<feature type="domain" description="Histidine kinase" evidence="12">
    <location>
        <begin position="39"/>
        <end position="259"/>
    </location>
</feature>
<dbReference type="GO" id="GO:0000155">
    <property type="term" value="F:phosphorelay sensor kinase activity"/>
    <property type="evidence" value="ECO:0007669"/>
    <property type="project" value="InterPro"/>
</dbReference>
<comment type="subunit">
    <text evidence="9">At low DSF concentrations, interacts with RpfF.</text>
</comment>
<dbReference type="FunFam" id="1.10.287.130:FF:000002">
    <property type="entry name" value="Two-component osmosensing histidine kinase"/>
    <property type="match status" value="1"/>
</dbReference>
<feature type="domain" description="Response regulatory" evidence="13">
    <location>
        <begin position="284"/>
        <end position="402"/>
    </location>
</feature>
<dbReference type="InterPro" id="IPR003594">
    <property type="entry name" value="HATPase_dom"/>
</dbReference>
<dbReference type="Pfam" id="PF02518">
    <property type="entry name" value="HATPase_c"/>
    <property type="match status" value="1"/>
</dbReference>
<dbReference type="EMBL" id="CP015136">
    <property type="protein sequence ID" value="AMY12129.1"/>
    <property type="molecule type" value="Genomic_DNA"/>
</dbReference>
<dbReference type="PANTHER" id="PTHR45339:SF1">
    <property type="entry name" value="HYBRID SIGNAL TRANSDUCTION HISTIDINE KINASE J"/>
    <property type="match status" value="1"/>
</dbReference>
<dbReference type="GO" id="GO:0005524">
    <property type="term" value="F:ATP binding"/>
    <property type="evidence" value="ECO:0007669"/>
    <property type="project" value="UniProtKB-KW"/>
</dbReference>
<evidence type="ECO:0000259" key="13">
    <source>
        <dbReference type="PROSITE" id="PS50110"/>
    </source>
</evidence>
<keyword evidence="4 14" id="KW-0808">Transferase</keyword>
<dbReference type="InterPro" id="IPR005467">
    <property type="entry name" value="His_kinase_dom"/>
</dbReference>
<keyword evidence="6 14" id="KW-0418">Kinase</keyword>
<dbReference type="InterPro" id="IPR003661">
    <property type="entry name" value="HisK_dim/P_dom"/>
</dbReference>
<dbReference type="InterPro" id="IPR001789">
    <property type="entry name" value="Sig_transdc_resp-reg_receiver"/>
</dbReference>
<sequence>MTARLVRTNDELAQAAAQARALAEEATQASLAKSQFLAMMSHEIRTPMNGVIGMTSLLLESPLAPEQRDCAETIRTSGDVLLAIIDDILDFSKIESGKLELAPMPFDVRTLVQGTIAIIAPRATGKRVAVRAEIAAAVPAEAIGDANRLRQVLMNLAGNAVKFTEAGHVVVGVDLAMPDDPDVLVFEVRDTGIGIPADALPRLFQPFTQVDASTARRFGGTGLGLAISRRLVELMDGAIEVTSTLGIGSTFRFVVRLPSADGDVGVSGAGPRPPQVTPAYARGHALLAEDNPVNRKVALLMLRRLGWEVDEAFDGREALEALAERDYDVVLLDIQMPEIDGLEVARRIVAAQPNPAERPWVIAVTANAIVGDREACLAAGMDDFIPKPMKPATLEAALARAMIERRRANGGRRRGVS</sequence>
<evidence type="ECO:0000256" key="2">
    <source>
        <dbReference type="ARBA" id="ARBA00012438"/>
    </source>
</evidence>
<dbReference type="SUPFAM" id="SSF52172">
    <property type="entry name" value="CheY-like"/>
    <property type="match status" value="1"/>
</dbReference>